<evidence type="ECO:0000259" key="2">
    <source>
        <dbReference type="Pfam" id="PF26225"/>
    </source>
</evidence>
<dbReference type="EMBL" id="JAZHOG010000014">
    <property type="protein sequence ID" value="MEJ8569414.1"/>
    <property type="molecule type" value="Genomic_DNA"/>
</dbReference>
<keyword evidence="1" id="KW-1133">Transmembrane helix</keyword>
<sequence length="172" mass="17963">MDPGVTPARPTAKPGPAVAVMLIVSGLMLATLAPGGPVETRDFSHIQPVILGLFNAYLTVLGLGSLLLGFLALRRPLHPSLPVLAGLSYLAVYGLDLTRVFPVSPTPMNQALWSIEVAGLILAVPLCICGFLLGRRAARGGADRSLPVSAWVIFALVGLAIVVFTTLEAMGR</sequence>
<organism evidence="3 4">
    <name type="scientific">Elongatibacter sediminis</name>
    <dbReference type="NCBI Taxonomy" id="3119006"/>
    <lineage>
        <taxon>Bacteria</taxon>
        <taxon>Pseudomonadati</taxon>
        <taxon>Pseudomonadota</taxon>
        <taxon>Gammaproteobacteria</taxon>
        <taxon>Chromatiales</taxon>
        <taxon>Wenzhouxiangellaceae</taxon>
        <taxon>Elongatibacter</taxon>
    </lineage>
</organism>
<feature type="transmembrane region" description="Helical" evidence="1">
    <location>
        <begin position="49"/>
        <end position="73"/>
    </location>
</feature>
<dbReference type="AlphaFoldDB" id="A0AAW9R8Z3"/>
<gene>
    <name evidence="3" type="ORF">V3330_17440</name>
</gene>
<feature type="transmembrane region" description="Helical" evidence="1">
    <location>
        <begin position="146"/>
        <end position="167"/>
    </location>
</feature>
<evidence type="ECO:0000313" key="3">
    <source>
        <dbReference type="EMBL" id="MEJ8569414.1"/>
    </source>
</evidence>
<feature type="transmembrane region" description="Helical" evidence="1">
    <location>
        <begin position="113"/>
        <end position="134"/>
    </location>
</feature>
<proteinExistence type="predicted"/>
<dbReference type="Proteomes" id="UP001359886">
    <property type="component" value="Unassembled WGS sequence"/>
</dbReference>
<dbReference type="Pfam" id="PF26225">
    <property type="entry name" value="DUF8051"/>
    <property type="match status" value="1"/>
</dbReference>
<keyword evidence="4" id="KW-1185">Reference proteome</keyword>
<evidence type="ECO:0000313" key="4">
    <source>
        <dbReference type="Proteomes" id="UP001359886"/>
    </source>
</evidence>
<dbReference type="InterPro" id="IPR058364">
    <property type="entry name" value="DUF8051"/>
</dbReference>
<evidence type="ECO:0000256" key="1">
    <source>
        <dbReference type="SAM" id="Phobius"/>
    </source>
</evidence>
<feature type="domain" description="DUF8051" evidence="2">
    <location>
        <begin position="17"/>
        <end position="136"/>
    </location>
</feature>
<keyword evidence="1" id="KW-0472">Membrane</keyword>
<accession>A0AAW9R8Z3</accession>
<feature type="transmembrane region" description="Helical" evidence="1">
    <location>
        <begin position="17"/>
        <end position="37"/>
    </location>
</feature>
<comment type="caution">
    <text evidence="3">The sequence shown here is derived from an EMBL/GenBank/DDBJ whole genome shotgun (WGS) entry which is preliminary data.</text>
</comment>
<protein>
    <recommendedName>
        <fullName evidence="2">DUF8051 domain-containing protein</fullName>
    </recommendedName>
</protein>
<name>A0AAW9R8Z3_9GAMM</name>
<keyword evidence="1" id="KW-0812">Transmembrane</keyword>
<reference evidence="3 4" key="1">
    <citation type="submission" date="2024-02" db="EMBL/GenBank/DDBJ databases">
        <title>A novel Wenzhouxiangellaceae bacterium, isolated from coastal sediments.</title>
        <authorList>
            <person name="Du Z.-J."/>
            <person name="Ye Y.-Q."/>
            <person name="Zhang X.-Y."/>
        </authorList>
    </citation>
    <scope>NUCLEOTIDE SEQUENCE [LARGE SCALE GENOMIC DNA]</scope>
    <source>
        <strain evidence="3 4">CH-27</strain>
    </source>
</reference>